<evidence type="ECO:0000313" key="3">
    <source>
        <dbReference type="EMBL" id="KAF9580678.1"/>
    </source>
</evidence>
<protein>
    <submittedName>
        <fullName evidence="3">ATPase with role in protein import into the ER</fullName>
    </submittedName>
</protein>
<dbReference type="GO" id="GO:0005524">
    <property type="term" value="F:ATP binding"/>
    <property type="evidence" value="ECO:0007669"/>
    <property type="project" value="UniProtKB-KW"/>
</dbReference>
<dbReference type="EMBL" id="JAABOA010001911">
    <property type="protein sequence ID" value="KAF9580678.1"/>
    <property type="molecule type" value="Genomic_DNA"/>
</dbReference>
<evidence type="ECO:0000313" key="4">
    <source>
        <dbReference type="Proteomes" id="UP000780801"/>
    </source>
</evidence>
<accession>A0A9P6FSE0</accession>
<feature type="non-terminal residue" evidence="3">
    <location>
        <position position="1"/>
    </location>
</feature>
<dbReference type="InterPro" id="IPR043129">
    <property type="entry name" value="ATPase_NBD"/>
</dbReference>
<dbReference type="PANTHER" id="PTHR19375">
    <property type="entry name" value="HEAT SHOCK PROTEIN 70KDA"/>
    <property type="match status" value="1"/>
</dbReference>
<dbReference type="InterPro" id="IPR013126">
    <property type="entry name" value="Hsp_70_fam"/>
</dbReference>
<keyword evidence="4" id="KW-1185">Reference proteome</keyword>
<dbReference type="Pfam" id="PF00012">
    <property type="entry name" value="HSP70"/>
    <property type="match status" value="1"/>
</dbReference>
<dbReference type="Gene3D" id="3.90.640.10">
    <property type="entry name" value="Actin, Chain A, domain 4"/>
    <property type="match status" value="1"/>
</dbReference>
<dbReference type="Proteomes" id="UP000780801">
    <property type="component" value="Unassembled WGS sequence"/>
</dbReference>
<gene>
    <name evidence="3" type="primary">KAR2_2</name>
    <name evidence="3" type="ORF">BGW38_002581</name>
</gene>
<dbReference type="SUPFAM" id="SSF53067">
    <property type="entry name" value="Actin-like ATPase domain"/>
    <property type="match status" value="1"/>
</dbReference>
<proteinExistence type="predicted"/>
<reference evidence="3" key="1">
    <citation type="journal article" date="2020" name="Fungal Divers.">
        <title>Resolving the Mortierellaceae phylogeny through synthesis of multi-gene phylogenetics and phylogenomics.</title>
        <authorList>
            <person name="Vandepol N."/>
            <person name="Liber J."/>
            <person name="Desiro A."/>
            <person name="Na H."/>
            <person name="Kennedy M."/>
            <person name="Barry K."/>
            <person name="Grigoriev I.V."/>
            <person name="Miller A.N."/>
            <person name="O'Donnell K."/>
            <person name="Stajich J.E."/>
            <person name="Bonito G."/>
        </authorList>
    </citation>
    <scope>NUCLEOTIDE SEQUENCE</scope>
    <source>
        <strain evidence="3">KOD1015</strain>
    </source>
</reference>
<dbReference type="OrthoDB" id="2430612at2759"/>
<sequence length="127" mass="14252">IDIEFLQPGGQDFSEQLTRSQLEDLNMDLFNKTTMEIDQVIKKSLVYTKSDIQDIVVSGGSANIIFLQSAIREYFGCHLRYHGSDRPEDTIVLDAATLAHWFQDIRHFGGTVCCLEVTLTAIGIKNA</sequence>
<evidence type="ECO:0000256" key="1">
    <source>
        <dbReference type="ARBA" id="ARBA00022741"/>
    </source>
</evidence>
<evidence type="ECO:0000256" key="2">
    <source>
        <dbReference type="ARBA" id="ARBA00022840"/>
    </source>
</evidence>
<dbReference type="Gene3D" id="3.30.420.40">
    <property type="match status" value="2"/>
</dbReference>
<keyword evidence="1" id="KW-0547">Nucleotide-binding</keyword>
<dbReference type="AlphaFoldDB" id="A0A9P6FSE0"/>
<keyword evidence="2" id="KW-0067">ATP-binding</keyword>
<name>A0A9P6FSE0_9FUNG</name>
<comment type="caution">
    <text evidence="3">The sequence shown here is derived from an EMBL/GenBank/DDBJ whole genome shotgun (WGS) entry which is preliminary data.</text>
</comment>
<organism evidence="3 4">
    <name type="scientific">Lunasporangiospora selenospora</name>
    <dbReference type="NCBI Taxonomy" id="979761"/>
    <lineage>
        <taxon>Eukaryota</taxon>
        <taxon>Fungi</taxon>
        <taxon>Fungi incertae sedis</taxon>
        <taxon>Mucoromycota</taxon>
        <taxon>Mortierellomycotina</taxon>
        <taxon>Mortierellomycetes</taxon>
        <taxon>Mortierellales</taxon>
        <taxon>Mortierellaceae</taxon>
        <taxon>Lunasporangiospora</taxon>
    </lineage>
</organism>
<dbReference type="GO" id="GO:0140662">
    <property type="term" value="F:ATP-dependent protein folding chaperone"/>
    <property type="evidence" value="ECO:0007669"/>
    <property type="project" value="InterPro"/>
</dbReference>